<dbReference type="RefSeq" id="WP_345715617.1">
    <property type="nucleotide sequence ID" value="NZ_BAABFP010000002.1"/>
</dbReference>
<evidence type="ECO:0000313" key="4">
    <source>
        <dbReference type="EMBL" id="MFC6007705.1"/>
    </source>
</evidence>
<dbReference type="GO" id="GO:0016787">
    <property type="term" value="F:hydrolase activity"/>
    <property type="evidence" value="ECO:0007669"/>
    <property type="project" value="UniProtKB-KW"/>
</dbReference>
<evidence type="ECO:0000256" key="1">
    <source>
        <dbReference type="SAM" id="MobiDB-lite"/>
    </source>
</evidence>
<dbReference type="Pfam" id="PF01522">
    <property type="entry name" value="Polysacc_deac_1"/>
    <property type="match status" value="1"/>
</dbReference>
<keyword evidence="4" id="KW-0378">Hydrolase</keyword>
<gene>
    <name evidence="4" type="ORF">ACFQDO_11250</name>
</gene>
<feature type="compositionally biased region" description="Low complexity" evidence="1">
    <location>
        <begin position="58"/>
        <end position="95"/>
    </location>
</feature>
<reference evidence="5" key="1">
    <citation type="journal article" date="2019" name="Int. J. Syst. Evol. Microbiol.">
        <title>The Global Catalogue of Microorganisms (GCM) 10K type strain sequencing project: providing services to taxonomists for standard genome sequencing and annotation.</title>
        <authorList>
            <consortium name="The Broad Institute Genomics Platform"/>
            <consortium name="The Broad Institute Genome Sequencing Center for Infectious Disease"/>
            <person name="Wu L."/>
            <person name="Ma J."/>
        </authorList>
    </citation>
    <scope>NUCLEOTIDE SEQUENCE [LARGE SCALE GENOMIC DNA]</scope>
    <source>
        <strain evidence="5">KACC 14249</strain>
    </source>
</reference>
<sequence length="277" mass="29267">MRKSWGRLRRPRTVVLVALMLAALAASAPTAGASLGRHHGTSSTTAAEHAPSAHLPVGLPATSPTASTPTSSPTSTPTSSPTASPLPTGGTPTSPQQRPDVVYLTFDDGPDPHWTPQILALLDRYHVRATFFEIGDEVRRHPRTAALVRAAGQPVGSHTSHHRNLTKLAGTRLIREITGGPAGATCLRPPFGAVDAHVRQVAAAQGQSIVLWNVDTDDWAKPGTASIERELLRHARPGRTVLMHDGGGNRAQTLAALKVVLPKLVARGYRFDSVPGC</sequence>
<organism evidence="4 5">
    <name type="scientific">Angustibacter luteus</name>
    <dbReference type="NCBI Taxonomy" id="658456"/>
    <lineage>
        <taxon>Bacteria</taxon>
        <taxon>Bacillati</taxon>
        <taxon>Actinomycetota</taxon>
        <taxon>Actinomycetes</taxon>
        <taxon>Kineosporiales</taxon>
        <taxon>Kineosporiaceae</taxon>
    </lineage>
</organism>
<dbReference type="PANTHER" id="PTHR10587:SF137">
    <property type="entry name" value="4-DEOXY-4-FORMAMIDO-L-ARABINOSE-PHOSPHOUNDECAPRENOL DEFORMYLASE ARND-RELATED"/>
    <property type="match status" value="1"/>
</dbReference>
<evidence type="ECO:0000256" key="2">
    <source>
        <dbReference type="SAM" id="SignalP"/>
    </source>
</evidence>
<name>A0ABW1JFI9_9ACTN</name>
<accession>A0ABW1JFI9</accession>
<dbReference type="PROSITE" id="PS51677">
    <property type="entry name" value="NODB"/>
    <property type="match status" value="1"/>
</dbReference>
<dbReference type="SUPFAM" id="SSF88713">
    <property type="entry name" value="Glycoside hydrolase/deacetylase"/>
    <property type="match status" value="1"/>
</dbReference>
<protein>
    <submittedName>
        <fullName evidence="4">Polysaccharide deacetylase family protein</fullName>
        <ecNumber evidence="4">3.-.-.-</ecNumber>
    </submittedName>
</protein>
<keyword evidence="2" id="KW-0732">Signal</keyword>
<evidence type="ECO:0000259" key="3">
    <source>
        <dbReference type="PROSITE" id="PS51677"/>
    </source>
</evidence>
<dbReference type="InterPro" id="IPR002509">
    <property type="entry name" value="NODB_dom"/>
</dbReference>
<evidence type="ECO:0000313" key="5">
    <source>
        <dbReference type="Proteomes" id="UP001596189"/>
    </source>
</evidence>
<proteinExistence type="predicted"/>
<feature type="signal peptide" evidence="2">
    <location>
        <begin position="1"/>
        <end position="33"/>
    </location>
</feature>
<feature type="region of interest" description="Disordered" evidence="1">
    <location>
        <begin position="32"/>
        <end position="102"/>
    </location>
</feature>
<feature type="domain" description="NodB homology" evidence="3">
    <location>
        <begin position="100"/>
        <end position="272"/>
    </location>
</feature>
<dbReference type="PANTHER" id="PTHR10587">
    <property type="entry name" value="GLYCOSYL TRANSFERASE-RELATED"/>
    <property type="match status" value="1"/>
</dbReference>
<dbReference type="Gene3D" id="3.20.20.370">
    <property type="entry name" value="Glycoside hydrolase/deacetylase"/>
    <property type="match status" value="1"/>
</dbReference>
<keyword evidence="5" id="KW-1185">Reference proteome</keyword>
<dbReference type="InterPro" id="IPR050248">
    <property type="entry name" value="Polysacc_deacetylase_ArnD"/>
</dbReference>
<dbReference type="EMBL" id="JBHSRD010000004">
    <property type="protein sequence ID" value="MFC6007705.1"/>
    <property type="molecule type" value="Genomic_DNA"/>
</dbReference>
<dbReference type="EC" id="3.-.-.-" evidence="4"/>
<dbReference type="CDD" id="cd10917">
    <property type="entry name" value="CE4_NodB_like_6s_7s"/>
    <property type="match status" value="1"/>
</dbReference>
<dbReference type="Proteomes" id="UP001596189">
    <property type="component" value="Unassembled WGS sequence"/>
</dbReference>
<feature type="chain" id="PRO_5046321535" evidence="2">
    <location>
        <begin position="34"/>
        <end position="277"/>
    </location>
</feature>
<dbReference type="InterPro" id="IPR011330">
    <property type="entry name" value="Glyco_hydro/deAcase_b/a-brl"/>
</dbReference>
<comment type="caution">
    <text evidence="4">The sequence shown here is derived from an EMBL/GenBank/DDBJ whole genome shotgun (WGS) entry which is preliminary data.</text>
</comment>